<name>A0A1J5QRP9_9ZZZZ</name>
<evidence type="ECO:0000259" key="1">
    <source>
        <dbReference type="Pfam" id="PF09339"/>
    </source>
</evidence>
<reference evidence="2" key="1">
    <citation type="submission" date="2016-10" db="EMBL/GenBank/DDBJ databases">
        <title>Sequence of Gallionella enrichment culture.</title>
        <authorList>
            <person name="Poehlein A."/>
            <person name="Muehling M."/>
            <person name="Daniel R."/>
        </authorList>
    </citation>
    <scope>NUCLEOTIDE SEQUENCE</scope>
</reference>
<dbReference type="CDD" id="cd05403">
    <property type="entry name" value="NT_KNTase_like"/>
    <property type="match status" value="1"/>
</dbReference>
<dbReference type="CDD" id="cd00090">
    <property type="entry name" value="HTH_ARSR"/>
    <property type="match status" value="1"/>
</dbReference>
<dbReference type="GO" id="GO:0006355">
    <property type="term" value="P:regulation of DNA-templated transcription"/>
    <property type="evidence" value="ECO:0007669"/>
    <property type="project" value="InterPro"/>
</dbReference>
<dbReference type="InterPro" id="IPR005471">
    <property type="entry name" value="Tscrpt_reg_IclR_N"/>
</dbReference>
<organism evidence="2">
    <name type="scientific">mine drainage metagenome</name>
    <dbReference type="NCBI Taxonomy" id="410659"/>
    <lineage>
        <taxon>unclassified sequences</taxon>
        <taxon>metagenomes</taxon>
        <taxon>ecological metagenomes</taxon>
    </lineage>
</organism>
<feature type="domain" description="HTH iclR-type" evidence="1">
    <location>
        <begin position="29"/>
        <end position="64"/>
    </location>
</feature>
<dbReference type="SUPFAM" id="SSF46785">
    <property type="entry name" value="Winged helix' DNA-binding domain"/>
    <property type="match status" value="1"/>
</dbReference>
<proteinExistence type="predicted"/>
<dbReference type="InterPro" id="IPR011991">
    <property type="entry name" value="ArsR-like_HTH"/>
</dbReference>
<dbReference type="Pfam" id="PF09339">
    <property type="entry name" value="HTH_IclR"/>
    <property type="match status" value="1"/>
</dbReference>
<accession>A0A1J5QRP9</accession>
<dbReference type="InterPro" id="IPR043519">
    <property type="entry name" value="NT_sf"/>
</dbReference>
<dbReference type="Gene3D" id="3.30.460.10">
    <property type="entry name" value="Beta Polymerase, domain 2"/>
    <property type="match status" value="1"/>
</dbReference>
<dbReference type="AlphaFoldDB" id="A0A1J5QRP9"/>
<dbReference type="EMBL" id="MLJW01000791">
    <property type="protein sequence ID" value="OIQ82556.1"/>
    <property type="molecule type" value="Genomic_DNA"/>
</dbReference>
<dbReference type="InterPro" id="IPR036390">
    <property type="entry name" value="WH_DNA-bd_sf"/>
</dbReference>
<gene>
    <name evidence="2" type="ORF">GALL_356540</name>
</gene>
<sequence length="196" mass="21527">MNIRAPALSPLFRSDVQAQILARIFLNPDRGYTTAELARESGAPYATAHREIVRLIEAGLVTEDRVGQAKIVRANTANPIVRPLSELLRLSYGPSVVVPRVLVGIDGIDEAYIYGSWAARLEGEPGSAPGDIDVVVIGDPRRQTVEEAANSAERELGREVNIRIVSRAAWSKGTDLFVKTIKARPFVRLDLTWNRS</sequence>
<dbReference type="InterPro" id="IPR036388">
    <property type="entry name" value="WH-like_DNA-bd_sf"/>
</dbReference>
<evidence type="ECO:0000313" key="2">
    <source>
        <dbReference type="EMBL" id="OIQ82556.1"/>
    </source>
</evidence>
<protein>
    <recommendedName>
        <fullName evidence="1">HTH iclR-type domain-containing protein</fullName>
    </recommendedName>
</protein>
<dbReference type="Gene3D" id="1.10.10.10">
    <property type="entry name" value="Winged helix-like DNA-binding domain superfamily/Winged helix DNA-binding domain"/>
    <property type="match status" value="1"/>
</dbReference>
<comment type="caution">
    <text evidence="2">The sequence shown here is derived from an EMBL/GenBank/DDBJ whole genome shotgun (WGS) entry which is preliminary data.</text>
</comment>
<dbReference type="GO" id="GO:0003677">
    <property type="term" value="F:DNA binding"/>
    <property type="evidence" value="ECO:0007669"/>
    <property type="project" value="InterPro"/>
</dbReference>